<name>A0ABR4Q000_9CEST</name>
<protein>
    <submittedName>
        <fullName evidence="1">Uncharacterized protein</fullName>
    </submittedName>
</protein>
<proteinExistence type="predicted"/>
<evidence type="ECO:0000313" key="2">
    <source>
        <dbReference type="Proteomes" id="UP001651158"/>
    </source>
</evidence>
<accession>A0ABR4Q000</accession>
<dbReference type="Proteomes" id="UP001651158">
    <property type="component" value="Unassembled WGS sequence"/>
</dbReference>
<comment type="caution">
    <text evidence="1">The sequence shown here is derived from an EMBL/GenBank/DDBJ whole genome shotgun (WGS) entry which is preliminary data.</text>
</comment>
<dbReference type="EMBL" id="JAKROA010000022">
    <property type="protein sequence ID" value="KAL5102961.1"/>
    <property type="molecule type" value="Genomic_DNA"/>
</dbReference>
<organism evidence="1 2">
    <name type="scientific">Taenia crassiceps</name>
    <dbReference type="NCBI Taxonomy" id="6207"/>
    <lineage>
        <taxon>Eukaryota</taxon>
        <taxon>Metazoa</taxon>
        <taxon>Spiralia</taxon>
        <taxon>Lophotrochozoa</taxon>
        <taxon>Platyhelminthes</taxon>
        <taxon>Cestoda</taxon>
        <taxon>Eucestoda</taxon>
        <taxon>Cyclophyllidea</taxon>
        <taxon>Taeniidae</taxon>
        <taxon>Taenia</taxon>
    </lineage>
</organism>
<evidence type="ECO:0000313" key="1">
    <source>
        <dbReference type="EMBL" id="KAL5102961.1"/>
    </source>
</evidence>
<reference evidence="1 2" key="1">
    <citation type="journal article" date="2022" name="Front. Cell. Infect. Microbiol.">
        <title>The Genomes of Two Strains of Taenia crassiceps the Animal Model for the Study of Human Cysticercosis.</title>
        <authorList>
            <person name="Bobes R.J."/>
            <person name="Estrada K."/>
            <person name="Rios-Valencia D.G."/>
            <person name="Calderon-Gallegos A."/>
            <person name="de la Torre P."/>
            <person name="Carrero J.C."/>
            <person name="Sanchez-Flores A."/>
            <person name="Laclette J.P."/>
        </authorList>
    </citation>
    <scope>NUCLEOTIDE SEQUENCE [LARGE SCALE GENOMIC DNA]</scope>
    <source>
        <strain evidence="1">WFUcys</strain>
    </source>
</reference>
<gene>
    <name evidence="1" type="ORF">TcWFU_006207</name>
</gene>
<keyword evidence="2" id="KW-1185">Reference proteome</keyword>
<sequence>MPFKDFWSAPKGSKSDFVLFGSKDTNPADTLPEDISAWYSGHNRYLLESMVVFALRRDFAQAACKIVSVMRQGGLQPSSMVFWCLNAQSLRLHDLVKQCCTTSTDPQLIRILEELSQAAEALIVAVGHESPFRAPLLCYKHDVDKILMFLYLESPEEDRFPHLVCKLNQKFPPHSKDREIQSFRSDYAKLLTSADEAKRYMANVWLPNRETAFSVLFEDAQAVARHLPYTFFDQVGTRHHGLFVQAVKKTQTKFGHIVLSVLADAKEELTEAKLIQIADAMESH</sequence>